<proteinExistence type="predicted"/>
<dbReference type="AlphaFoldDB" id="A0A917QT93"/>
<evidence type="ECO:0000313" key="1">
    <source>
        <dbReference type="EMBL" id="GGK66845.1"/>
    </source>
</evidence>
<name>A0A917QT93_9NOCA</name>
<reference evidence="1" key="1">
    <citation type="journal article" date="2014" name="Int. J. Syst. Evol. Microbiol.">
        <title>Complete genome sequence of Corynebacterium casei LMG S-19264T (=DSM 44701T), isolated from a smear-ripened cheese.</title>
        <authorList>
            <consortium name="US DOE Joint Genome Institute (JGI-PGF)"/>
            <person name="Walter F."/>
            <person name="Albersmeier A."/>
            <person name="Kalinowski J."/>
            <person name="Ruckert C."/>
        </authorList>
    </citation>
    <scope>NUCLEOTIDE SEQUENCE</scope>
    <source>
        <strain evidence="1">CGMCC 4.7278</strain>
    </source>
</reference>
<dbReference type="Proteomes" id="UP000612956">
    <property type="component" value="Unassembled WGS sequence"/>
</dbReference>
<gene>
    <name evidence="1" type="ORF">GCM10011591_43750</name>
</gene>
<reference evidence="1" key="2">
    <citation type="submission" date="2020-09" db="EMBL/GenBank/DDBJ databases">
        <authorList>
            <person name="Sun Q."/>
            <person name="Zhou Y."/>
        </authorList>
    </citation>
    <scope>NUCLEOTIDE SEQUENCE</scope>
    <source>
        <strain evidence="1">CGMCC 4.7278</strain>
    </source>
</reference>
<protein>
    <submittedName>
        <fullName evidence="1">Uncharacterized protein</fullName>
    </submittedName>
</protein>
<evidence type="ECO:0000313" key="2">
    <source>
        <dbReference type="Proteomes" id="UP000612956"/>
    </source>
</evidence>
<comment type="caution">
    <text evidence="1">The sequence shown here is derived from an EMBL/GenBank/DDBJ whole genome shotgun (WGS) entry which is preliminary data.</text>
</comment>
<sequence length="114" mass="11778">MEHNETRVEATGFAPSVASALTRATRIAAENGRTWAGVEDLLVALLTAQPVTPLEMHWEKEELGALTFAELVALAKSIVPGTTAADGAPAASATVAFSATGPESDAFTEQVARA</sequence>
<accession>A0A917QT93</accession>
<dbReference type="RefSeq" id="WP_188830916.1">
    <property type="nucleotide sequence ID" value="NZ_BMMW01000005.1"/>
</dbReference>
<keyword evidence="2" id="KW-1185">Reference proteome</keyword>
<dbReference type="EMBL" id="BMMW01000005">
    <property type="protein sequence ID" value="GGK66845.1"/>
    <property type="molecule type" value="Genomic_DNA"/>
</dbReference>
<organism evidence="1 2">
    <name type="scientific">Nocardia camponoti</name>
    <dbReference type="NCBI Taxonomy" id="1616106"/>
    <lineage>
        <taxon>Bacteria</taxon>
        <taxon>Bacillati</taxon>
        <taxon>Actinomycetota</taxon>
        <taxon>Actinomycetes</taxon>
        <taxon>Mycobacteriales</taxon>
        <taxon>Nocardiaceae</taxon>
        <taxon>Nocardia</taxon>
    </lineage>
</organism>